<gene>
    <name evidence="2" type="ORF">MNOR_LOCUS24124</name>
</gene>
<feature type="non-terminal residue" evidence="2">
    <location>
        <position position="266"/>
    </location>
</feature>
<dbReference type="AlphaFoldDB" id="A0AAV2RJ27"/>
<keyword evidence="3" id="KW-1185">Reference proteome</keyword>
<reference evidence="2 3" key="1">
    <citation type="submission" date="2024-05" db="EMBL/GenBank/DDBJ databases">
        <authorList>
            <person name="Wallberg A."/>
        </authorList>
    </citation>
    <scope>NUCLEOTIDE SEQUENCE [LARGE SCALE GENOMIC DNA]</scope>
</reference>
<proteinExistence type="predicted"/>
<name>A0AAV2RJ27_MEGNR</name>
<dbReference type="Proteomes" id="UP001497623">
    <property type="component" value="Unassembled WGS sequence"/>
</dbReference>
<organism evidence="2 3">
    <name type="scientific">Meganyctiphanes norvegica</name>
    <name type="common">Northern krill</name>
    <name type="synonym">Thysanopoda norvegica</name>
    <dbReference type="NCBI Taxonomy" id="48144"/>
    <lineage>
        <taxon>Eukaryota</taxon>
        <taxon>Metazoa</taxon>
        <taxon>Ecdysozoa</taxon>
        <taxon>Arthropoda</taxon>
        <taxon>Crustacea</taxon>
        <taxon>Multicrustacea</taxon>
        <taxon>Malacostraca</taxon>
        <taxon>Eumalacostraca</taxon>
        <taxon>Eucarida</taxon>
        <taxon>Euphausiacea</taxon>
        <taxon>Euphausiidae</taxon>
        <taxon>Meganyctiphanes</taxon>
    </lineage>
</organism>
<feature type="compositionally biased region" description="Acidic residues" evidence="1">
    <location>
        <begin position="165"/>
        <end position="187"/>
    </location>
</feature>
<feature type="region of interest" description="Disordered" evidence="1">
    <location>
        <begin position="119"/>
        <end position="188"/>
    </location>
</feature>
<feature type="compositionally biased region" description="Polar residues" evidence="1">
    <location>
        <begin position="136"/>
        <end position="154"/>
    </location>
</feature>
<evidence type="ECO:0000256" key="1">
    <source>
        <dbReference type="SAM" id="MobiDB-lite"/>
    </source>
</evidence>
<evidence type="ECO:0000313" key="3">
    <source>
        <dbReference type="Proteomes" id="UP001497623"/>
    </source>
</evidence>
<dbReference type="EMBL" id="CAXKWB010021864">
    <property type="protein sequence ID" value="CAL4123786.1"/>
    <property type="molecule type" value="Genomic_DNA"/>
</dbReference>
<protein>
    <submittedName>
        <fullName evidence="2">Uncharacterized protein</fullName>
    </submittedName>
</protein>
<feature type="compositionally biased region" description="Acidic residues" evidence="1">
    <location>
        <begin position="119"/>
        <end position="130"/>
    </location>
</feature>
<feature type="non-terminal residue" evidence="2">
    <location>
        <position position="1"/>
    </location>
</feature>
<sequence>ISFFTEKARWTRGVIANLLTLMKAHINDLGRARARGGSRAAAPVWIEICEAMQEKVGPWVTRAKIMVKWQTLVDKSKKYDEECEKRKTKGLPPTLAPDFHTIIKDIDKGIKTAMVTNLLEDDDEEDEDEGLGGKPSDTSSSSKTAQDDISQDFEQPQPIIGDDSKDMDDDSSPEYNPDEDDDSDNSEDIMNKTEKKKMQNKDPIKKVAAPIAIEADGVTLSRDTTIKIFNCIEMDGRDVNDVAKEFGMSVAVLDTLQKNRGAVLAG</sequence>
<comment type="caution">
    <text evidence="2">The sequence shown here is derived from an EMBL/GenBank/DDBJ whole genome shotgun (WGS) entry which is preliminary data.</text>
</comment>
<accession>A0AAV2RJ27</accession>
<evidence type="ECO:0000313" key="2">
    <source>
        <dbReference type="EMBL" id="CAL4123786.1"/>
    </source>
</evidence>